<evidence type="ECO:0000313" key="11">
    <source>
        <dbReference type="Proteomes" id="UP000193380"/>
    </source>
</evidence>
<dbReference type="InterPro" id="IPR027681">
    <property type="entry name" value="IRSp53/IRTKS/Pinkbar"/>
</dbReference>
<dbReference type="AlphaFoldDB" id="A0A060Y5J2"/>
<dbReference type="CDD" id="cd11915">
    <property type="entry name" value="SH3_Irsp53"/>
    <property type="match status" value="1"/>
</dbReference>
<dbReference type="Pfam" id="PF14604">
    <property type="entry name" value="SH3_9"/>
    <property type="match status" value="1"/>
</dbReference>
<feature type="compositionally biased region" description="Low complexity" evidence="8">
    <location>
        <begin position="126"/>
        <end position="144"/>
    </location>
</feature>
<evidence type="ECO:0000313" key="10">
    <source>
        <dbReference type="EMBL" id="CDQ86737.1"/>
    </source>
</evidence>
<feature type="compositionally biased region" description="Polar residues" evidence="8">
    <location>
        <begin position="145"/>
        <end position="161"/>
    </location>
</feature>
<keyword evidence="4" id="KW-0597">Phosphoprotein</keyword>
<feature type="region of interest" description="Disordered" evidence="8">
    <location>
        <begin position="75"/>
        <end position="108"/>
    </location>
</feature>
<dbReference type="Gene3D" id="2.30.30.40">
    <property type="entry name" value="SH3 Domains"/>
    <property type="match status" value="1"/>
</dbReference>
<dbReference type="PROSITE" id="PS50002">
    <property type="entry name" value="SH3"/>
    <property type="match status" value="1"/>
</dbReference>
<dbReference type="Proteomes" id="UP000193380">
    <property type="component" value="Unassembled WGS sequence"/>
</dbReference>
<comment type="subcellular location">
    <subcellularLocation>
        <location evidence="1">Cytoplasm</location>
        <location evidence="1">Cytoskeleton</location>
    </subcellularLocation>
</comment>
<reference evidence="10" key="2">
    <citation type="submission" date="2014-03" db="EMBL/GenBank/DDBJ databases">
        <authorList>
            <person name="Genoscope - CEA"/>
        </authorList>
    </citation>
    <scope>NUCLEOTIDE SEQUENCE</scope>
</reference>
<keyword evidence="3" id="KW-0963">Cytoplasm</keyword>
<dbReference type="SUPFAM" id="SSF50044">
    <property type="entry name" value="SH3-domain"/>
    <property type="match status" value="1"/>
</dbReference>
<dbReference type="InterPro" id="IPR001452">
    <property type="entry name" value="SH3_domain"/>
</dbReference>
<dbReference type="Pfam" id="PF08397">
    <property type="entry name" value="IMD"/>
    <property type="match status" value="1"/>
</dbReference>
<sequence>MEHKSKGESLEKCQAELKKLRRKSQGSKNPSKYGDKEMQGKDLLAQKIPAWQQACADPTKLPDRAMLLAQQMTSTGGSLGSVSHTHHGSKGNLLISDPIPGAKPLPVPPELAALMGQQRIMGPGGAQAQAQAQAQQAQASSQAQHLSQPHRQGSEVYSNTLPVRKNAPAKSNTTMVPETRTLPRSSSMAVGLEKNGRTRVQAVFSHAAGDNSTLLSFSEGDVITLLVPEARDGWHYGENEKNNMRGWFPFSYTRVIPETDSNKLRVNNLHHGKSSSTGNLLEREDMAGVPPPDYGMSSRLLAQSMQSAAMAHSSRRQQRPYSVAGPGFSQVNNNNNNYYTHKQTHVDTRIVLNSEFMICEAG</sequence>
<evidence type="ECO:0000256" key="8">
    <source>
        <dbReference type="SAM" id="MobiDB-lite"/>
    </source>
</evidence>
<dbReference type="SMART" id="SM00326">
    <property type="entry name" value="SH3"/>
    <property type="match status" value="1"/>
</dbReference>
<keyword evidence="5" id="KW-0175">Coiled coil</keyword>
<gene>
    <name evidence="10" type="ORF">GSONMT00006696001</name>
</gene>
<evidence type="ECO:0000256" key="3">
    <source>
        <dbReference type="ARBA" id="ARBA00022490"/>
    </source>
</evidence>
<feature type="region of interest" description="Disordered" evidence="8">
    <location>
        <begin position="122"/>
        <end position="176"/>
    </location>
</feature>
<dbReference type="InterPro" id="IPR013606">
    <property type="entry name" value="I-BAR_dom"/>
</dbReference>
<dbReference type="InterPro" id="IPR036028">
    <property type="entry name" value="SH3-like_dom_sf"/>
</dbReference>
<dbReference type="SUPFAM" id="SSF103657">
    <property type="entry name" value="BAR/IMD domain-like"/>
    <property type="match status" value="1"/>
</dbReference>
<evidence type="ECO:0000256" key="2">
    <source>
        <dbReference type="ARBA" id="ARBA00022443"/>
    </source>
</evidence>
<keyword evidence="6" id="KW-0206">Cytoskeleton</keyword>
<feature type="region of interest" description="Disordered" evidence="8">
    <location>
        <begin position="1"/>
        <end position="39"/>
    </location>
</feature>
<feature type="compositionally biased region" description="Basic and acidic residues" evidence="8">
    <location>
        <begin position="1"/>
        <end position="18"/>
    </location>
</feature>
<dbReference type="PaxDb" id="8022-A0A060Y5J2"/>
<accession>A0A060Y5J2</accession>
<dbReference type="EMBL" id="FR907459">
    <property type="protein sequence ID" value="CDQ86737.1"/>
    <property type="molecule type" value="Genomic_DNA"/>
</dbReference>
<dbReference type="GO" id="GO:0005856">
    <property type="term" value="C:cytoskeleton"/>
    <property type="evidence" value="ECO:0007669"/>
    <property type="project" value="UniProtKB-SubCell"/>
</dbReference>
<reference evidence="10" key="1">
    <citation type="journal article" date="2014" name="Nat. Commun.">
        <title>The rainbow trout genome provides novel insights into evolution after whole-genome duplication in vertebrates.</title>
        <authorList>
            <person name="Berthelot C."/>
            <person name="Brunet F."/>
            <person name="Chalopin D."/>
            <person name="Juanchich A."/>
            <person name="Bernard M."/>
            <person name="Noel B."/>
            <person name="Bento P."/>
            <person name="Da Silva C."/>
            <person name="Labadie K."/>
            <person name="Alberti A."/>
            <person name="Aury J.M."/>
            <person name="Louis A."/>
            <person name="Dehais P."/>
            <person name="Bardou P."/>
            <person name="Montfort J."/>
            <person name="Klopp C."/>
            <person name="Cabau C."/>
            <person name="Gaspin C."/>
            <person name="Thorgaard G.H."/>
            <person name="Boussaha M."/>
            <person name="Quillet E."/>
            <person name="Guyomard R."/>
            <person name="Galiana D."/>
            <person name="Bobe J."/>
            <person name="Volff J.N."/>
            <person name="Genet C."/>
            <person name="Wincker P."/>
            <person name="Jaillon O."/>
            <person name="Roest Crollius H."/>
            <person name="Guiguen Y."/>
        </authorList>
    </citation>
    <scope>NUCLEOTIDE SEQUENCE [LARGE SCALE GENOMIC DNA]</scope>
</reference>
<dbReference type="Gene3D" id="1.20.1270.60">
    <property type="entry name" value="Arfaptin homology (AH) domain/BAR domain"/>
    <property type="match status" value="1"/>
</dbReference>
<evidence type="ECO:0000256" key="6">
    <source>
        <dbReference type="ARBA" id="ARBA00023212"/>
    </source>
</evidence>
<evidence type="ECO:0000256" key="4">
    <source>
        <dbReference type="ARBA" id="ARBA00022553"/>
    </source>
</evidence>
<evidence type="ECO:0000256" key="1">
    <source>
        <dbReference type="ARBA" id="ARBA00004245"/>
    </source>
</evidence>
<name>A0A060Y5J2_ONCMY</name>
<dbReference type="GO" id="GO:0030838">
    <property type="term" value="P:positive regulation of actin filament polymerization"/>
    <property type="evidence" value="ECO:0007669"/>
    <property type="project" value="TreeGrafter"/>
</dbReference>
<dbReference type="InterPro" id="IPR035594">
    <property type="entry name" value="BAIP2_SH3"/>
</dbReference>
<protein>
    <recommendedName>
        <fullName evidence="9">SH3 domain-containing protein</fullName>
    </recommendedName>
</protein>
<dbReference type="GO" id="GO:0005654">
    <property type="term" value="C:nucleoplasm"/>
    <property type="evidence" value="ECO:0007669"/>
    <property type="project" value="TreeGrafter"/>
</dbReference>
<dbReference type="PANTHER" id="PTHR14206">
    <property type="entry name" value="BRAIN-SPECIFIC ANGIOGENESIS INHIBITOR 1-ASSOCIATED PROTEIN 2"/>
    <property type="match status" value="1"/>
</dbReference>
<feature type="domain" description="SH3" evidence="9">
    <location>
        <begin position="195"/>
        <end position="258"/>
    </location>
</feature>
<dbReference type="GO" id="GO:0007009">
    <property type="term" value="P:plasma membrane organization"/>
    <property type="evidence" value="ECO:0007669"/>
    <property type="project" value="InterPro"/>
</dbReference>
<evidence type="ECO:0000256" key="5">
    <source>
        <dbReference type="ARBA" id="ARBA00023054"/>
    </source>
</evidence>
<dbReference type="GO" id="GO:0051764">
    <property type="term" value="P:actin crosslink formation"/>
    <property type="evidence" value="ECO:0007669"/>
    <property type="project" value="TreeGrafter"/>
</dbReference>
<dbReference type="STRING" id="8022.A0A060Y5J2"/>
<proteinExistence type="predicted"/>
<dbReference type="InterPro" id="IPR027267">
    <property type="entry name" value="AH/BAR_dom_sf"/>
</dbReference>
<dbReference type="GO" id="GO:0005829">
    <property type="term" value="C:cytosol"/>
    <property type="evidence" value="ECO:0007669"/>
    <property type="project" value="TreeGrafter"/>
</dbReference>
<dbReference type="GO" id="GO:0051017">
    <property type="term" value="P:actin filament bundle assembly"/>
    <property type="evidence" value="ECO:0007669"/>
    <property type="project" value="TreeGrafter"/>
</dbReference>
<dbReference type="PANTHER" id="PTHR14206:SF3">
    <property type="entry name" value="BRAIN-SPECIFIC ANGIOGENESIS INHIBITOR 1-ASSOCIATED PROTEIN 2"/>
    <property type="match status" value="1"/>
</dbReference>
<keyword evidence="2 7" id="KW-0728">SH3 domain</keyword>
<feature type="region of interest" description="Disordered" evidence="8">
    <location>
        <begin position="306"/>
        <end position="329"/>
    </location>
</feature>
<evidence type="ECO:0000259" key="9">
    <source>
        <dbReference type="PROSITE" id="PS50002"/>
    </source>
</evidence>
<evidence type="ECO:0000256" key="7">
    <source>
        <dbReference type="PROSITE-ProRule" id="PRU00192"/>
    </source>
</evidence>
<dbReference type="FunFam" id="2.30.30.40:FF:000018">
    <property type="entry name" value="Brain-specific angiogenesis inhibitor 1-associated protein 2"/>
    <property type="match status" value="1"/>
</dbReference>
<organism evidence="10 11">
    <name type="scientific">Oncorhynchus mykiss</name>
    <name type="common">Rainbow trout</name>
    <name type="synonym">Salmo gairdneri</name>
    <dbReference type="NCBI Taxonomy" id="8022"/>
    <lineage>
        <taxon>Eukaryota</taxon>
        <taxon>Metazoa</taxon>
        <taxon>Chordata</taxon>
        <taxon>Craniata</taxon>
        <taxon>Vertebrata</taxon>
        <taxon>Euteleostomi</taxon>
        <taxon>Actinopterygii</taxon>
        <taxon>Neopterygii</taxon>
        <taxon>Teleostei</taxon>
        <taxon>Protacanthopterygii</taxon>
        <taxon>Salmoniformes</taxon>
        <taxon>Salmonidae</taxon>
        <taxon>Salmoninae</taxon>
        <taxon>Oncorhynchus</taxon>
    </lineage>
</organism>